<dbReference type="AlphaFoldDB" id="A0A699XHX0"/>
<reference evidence="1" key="1">
    <citation type="journal article" date="2019" name="Sci. Rep.">
        <title>Draft genome of Tanacetum cinerariifolium, the natural source of mosquito coil.</title>
        <authorList>
            <person name="Yamashiro T."/>
            <person name="Shiraishi A."/>
            <person name="Satake H."/>
            <person name="Nakayama K."/>
        </authorList>
    </citation>
    <scope>NUCLEOTIDE SEQUENCE</scope>
</reference>
<name>A0A699XHX0_TANCI</name>
<feature type="non-terminal residue" evidence="1">
    <location>
        <position position="1"/>
    </location>
</feature>
<gene>
    <name evidence="1" type="ORF">Tci_931484</name>
</gene>
<comment type="caution">
    <text evidence="1">The sequence shown here is derived from an EMBL/GenBank/DDBJ whole genome shotgun (WGS) entry which is preliminary data.</text>
</comment>
<accession>A0A699XHX0</accession>
<protein>
    <submittedName>
        <fullName evidence="1">Uncharacterized protein</fullName>
    </submittedName>
</protein>
<evidence type="ECO:0000313" key="1">
    <source>
        <dbReference type="EMBL" id="GFD59515.1"/>
    </source>
</evidence>
<organism evidence="1">
    <name type="scientific">Tanacetum cinerariifolium</name>
    <name type="common">Dalmatian daisy</name>
    <name type="synonym">Chrysanthemum cinerariifolium</name>
    <dbReference type="NCBI Taxonomy" id="118510"/>
    <lineage>
        <taxon>Eukaryota</taxon>
        <taxon>Viridiplantae</taxon>
        <taxon>Streptophyta</taxon>
        <taxon>Embryophyta</taxon>
        <taxon>Tracheophyta</taxon>
        <taxon>Spermatophyta</taxon>
        <taxon>Magnoliopsida</taxon>
        <taxon>eudicotyledons</taxon>
        <taxon>Gunneridae</taxon>
        <taxon>Pentapetalae</taxon>
        <taxon>asterids</taxon>
        <taxon>campanulids</taxon>
        <taxon>Asterales</taxon>
        <taxon>Asteraceae</taxon>
        <taxon>Asteroideae</taxon>
        <taxon>Anthemideae</taxon>
        <taxon>Anthemidinae</taxon>
        <taxon>Tanacetum</taxon>
    </lineage>
</organism>
<feature type="non-terminal residue" evidence="1">
    <location>
        <position position="82"/>
    </location>
</feature>
<proteinExistence type="predicted"/>
<dbReference type="EMBL" id="BKCJ011865969">
    <property type="protein sequence ID" value="GFD59515.1"/>
    <property type="molecule type" value="Genomic_DNA"/>
</dbReference>
<sequence length="82" mass="8961">VGQADLGHLAQRRVRLLRGRGVDAGADAALLRVLFHRRDLGLGLLRIAALADQLVNRGHEAFTSQRVTLLEPSQHYGIQKGT</sequence>